<keyword evidence="1" id="KW-0812">Transmembrane</keyword>
<proteinExistence type="predicted"/>
<dbReference type="RefSeq" id="WP_007197274.1">
    <property type="nucleotide sequence ID" value="NZ_CM002917.1"/>
</dbReference>
<evidence type="ECO:0000313" key="2">
    <source>
        <dbReference type="EMBL" id="EDQ32766.1"/>
    </source>
</evidence>
<protein>
    <submittedName>
        <fullName evidence="2">Uncharacterized protein</fullName>
    </submittedName>
</protein>
<accession>A9D8P2</accession>
<feature type="transmembrane region" description="Helical" evidence="1">
    <location>
        <begin position="79"/>
        <end position="104"/>
    </location>
</feature>
<organism evidence="2 3">
    <name type="scientific">Hoeflea phototrophica (strain DSM 17068 / NCIMB 14078 / DFL-43)</name>
    <dbReference type="NCBI Taxonomy" id="411684"/>
    <lineage>
        <taxon>Bacteria</taxon>
        <taxon>Pseudomonadati</taxon>
        <taxon>Pseudomonadota</taxon>
        <taxon>Alphaproteobacteria</taxon>
        <taxon>Hyphomicrobiales</taxon>
        <taxon>Rhizobiaceae</taxon>
        <taxon>Hoeflea</taxon>
    </lineage>
</organism>
<dbReference type="HOGENOM" id="CLU_1701852_0_0_5"/>
<feature type="transmembrane region" description="Helical" evidence="1">
    <location>
        <begin position="15"/>
        <end position="35"/>
    </location>
</feature>
<dbReference type="EMBL" id="ABIA03000002">
    <property type="protein sequence ID" value="EDQ32766.1"/>
    <property type="molecule type" value="Genomic_DNA"/>
</dbReference>
<evidence type="ECO:0000313" key="3">
    <source>
        <dbReference type="Proteomes" id="UP000004291"/>
    </source>
</evidence>
<feature type="transmembrane region" description="Helical" evidence="1">
    <location>
        <begin position="116"/>
        <end position="144"/>
    </location>
</feature>
<reference evidence="2 3" key="2">
    <citation type="submission" date="2012-06" db="EMBL/GenBank/DDBJ databases">
        <authorList>
            <person name="Fiebig A."/>
        </authorList>
    </citation>
    <scope>NUCLEOTIDE SEQUENCE [LARGE SCALE GENOMIC DNA]</scope>
    <source>
        <strain evidence="2 3">DFL-43</strain>
    </source>
</reference>
<reference evidence="2 3" key="1">
    <citation type="submission" date="2007-10" db="EMBL/GenBank/DDBJ databases">
        <authorList>
            <person name="Wagner-Dobler I."/>
            <person name="Ferriera S."/>
            <person name="Johnson J."/>
            <person name="Kravitz S."/>
            <person name="Beeson K."/>
            <person name="Sutton G."/>
            <person name="Rogers Y.-H."/>
            <person name="Friedman R."/>
            <person name="Frazier M."/>
            <person name="Venter J.C."/>
        </authorList>
    </citation>
    <scope>NUCLEOTIDE SEQUENCE [LARGE SCALE GENOMIC DNA]</scope>
    <source>
        <strain evidence="2 3">DFL-43</strain>
    </source>
</reference>
<name>A9D8P2_HOEPD</name>
<comment type="caution">
    <text evidence="2">The sequence shown here is derived from an EMBL/GenBank/DDBJ whole genome shotgun (WGS) entry which is preliminary data.</text>
</comment>
<dbReference type="AlphaFoldDB" id="A9D8P2"/>
<keyword evidence="3" id="KW-1185">Reference proteome</keyword>
<evidence type="ECO:0000256" key="1">
    <source>
        <dbReference type="SAM" id="Phobius"/>
    </source>
</evidence>
<sequence length="154" mass="16553">MENQIFDKPVILRQWGFWAVIAGAAALILVFAQMAGPSFEAKPSAAVQIGEIAGEIKRSAWRSFFGLANEAPAPAPVSVWTYVSFAAPILGVIAIVLSLVSGVLRENKRFYTYGAGLGIAAIVFHFLWWVALLIAGVVLLVAIIENIGDIFSFS</sequence>
<keyword evidence="1" id="KW-0472">Membrane</keyword>
<keyword evidence="1" id="KW-1133">Transmembrane helix</keyword>
<dbReference type="Proteomes" id="UP000004291">
    <property type="component" value="Chromosome"/>
</dbReference>
<gene>
    <name evidence="2" type="ORF">HPDFL43_07454</name>
</gene>
<dbReference type="eggNOG" id="ENOG5032WPY">
    <property type="taxonomic scope" value="Bacteria"/>
</dbReference>
<dbReference type="OrthoDB" id="7859770at2"/>